<evidence type="ECO:0000313" key="2">
    <source>
        <dbReference type="EnsemblProtists" id="Phyra96070"/>
    </source>
</evidence>
<reference evidence="2" key="2">
    <citation type="submission" date="2015-06" db="UniProtKB">
        <authorList>
            <consortium name="EnsemblProtists"/>
        </authorList>
    </citation>
    <scope>IDENTIFICATION</scope>
    <source>
        <strain evidence="2">Pr102</strain>
    </source>
</reference>
<dbReference type="EMBL" id="DS566058">
    <property type="status" value="NOT_ANNOTATED_CDS"/>
    <property type="molecule type" value="Genomic_DNA"/>
</dbReference>
<name>H3HDD9_PHYRM</name>
<dbReference type="VEuPathDB" id="FungiDB:KRP22_4700"/>
<dbReference type="RefSeq" id="XP_067738152.1">
    <property type="nucleotide sequence ID" value="XM_067884774.1"/>
</dbReference>
<proteinExistence type="predicted"/>
<protein>
    <submittedName>
        <fullName evidence="2">Uncharacterized protein</fullName>
    </submittedName>
</protein>
<dbReference type="GeneID" id="94220561"/>
<dbReference type="VEuPathDB" id="FungiDB:KRP23_13993"/>
<sequence>MALTPDCGGNGGSDAVARLRSKPKPRRKRKATGTRRREEIGALQEEVKALQVQVAQLHTKAEAVGDAKRAGLEEDIPETGFIRQAVLQQQASLVNVQSALSRLTMAQSGAPHATSICLGRNLEERWATLTEMKPIKLQAAQFYLKERGRFVDDTSAFSYAARFEEQDGCFCGHIYDVVPFEGISCVKTVYDALYQYFSNMEIRVTESLGDITIREDDDISEPGISQCRFVSYLSNGPLLEMNSIICSEFKEVDDEYGDGGAVGIFTEDFVDQDELYPYFPEERVRQDATVVTQVRAHMKKIKNSEGVEEERPIVVMQRWAHCRIHKPSMALAPDILHEIREKSSHWGDVKLDAVRELVYRSSSPIASE</sequence>
<feature type="region of interest" description="Disordered" evidence="1">
    <location>
        <begin position="1"/>
        <end position="38"/>
    </location>
</feature>
<organism evidence="2 3">
    <name type="scientific">Phytophthora ramorum</name>
    <name type="common">Sudden oak death agent</name>
    <dbReference type="NCBI Taxonomy" id="164328"/>
    <lineage>
        <taxon>Eukaryota</taxon>
        <taxon>Sar</taxon>
        <taxon>Stramenopiles</taxon>
        <taxon>Oomycota</taxon>
        <taxon>Peronosporomycetes</taxon>
        <taxon>Peronosporales</taxon>
        <taxon>Peronosporaceae</taxon>
        <taxon>Phytophthora</taxon>
    </lineage>
</organism>
<reference evidence="3" key="1">
    <citation type="journal article" date="2006" name="Science">
        <title>Phytophthora genome sequences uncover evolutionary origins and mechanisms of pathogenesis.</title>
        <authorList>
            <person name="Tyler B.M."/>
            <person name="Tripathy S."/>
            <person name="Zhang X."/>
            <person name="Dehal P."/>
            <person name="Jiang R.H."/>
            <person name="Aerts A."/>
            <person name="Arredondo F.D."/>
            <person name="Baxter L."/>
            <person name="Bensasson D."/>
            <person name="Beynon J.L."/>
            <person name="Chapman J."/>
            <person name="Damasceno C.M."/>
            <person name="Dorrance A.E."/>
            <person name="Dou D."/>
            <person name="Dickerman A.W."/>
            <person name="Dubchak I.L."/>
            <person name="Garbelotto M."/>
            <person name="Gijzen M."/>
            <person name="Gordon S.G."/>
            <person name="Govers F."/>
            <person name="Grunwald N.J."/>
            <person name="Huang W."/>
            <person name="Ivors K.L."/>
            <person name="Jones R.W."/>
            <person name="Kamoun S."/>
            <person name="Krampis K."/>
            <person name="Lamour K.H."/>
            <person name="Lee M.K."/>
            <person name="McDonald W.H."/>
            <person name="Medina M."/>
            <person name="Meijer H.J."/>
            <person name="Nordberg E.K."/>
            <person name="Maclean D.J."/>
            <person name="Ospina-Giraldo M.D."/>
            <person name="Morris P.F."/>
            <person name="Phuntumart V."/>
            <person name="Putnam N.H."/>
            <person name="Rash S."/>
            <person name="Rose J.K."/>
            <person name="Sakihama Y."/>
            <person name="Salamov A.A."/>
            <person name="Savidor A."/>
            <person name="Scheuring C.F."/>
            <person name="Smith B.M."/>
            <person name="Sobral B.W."/>
            <person name="Terry A."/>
            <person name="Torto-Alalibo T.A."/>
            <person name="Win J."/>
            <person name="Xu Z."/>
            <person name="Zhang H."/>
            <person name="Grigoriev I.V."/>
            <person name="Rokhsar D.S."/>
            <person name="Boore J.L."/>
        </authorList>
    </citation>
    <scope>NUCLEOTIDE SEQUENCE [LARGE SCALE GENOMIC DNA]</scope>
    <source>
        <strain evidence="3">Pr102</strain>
    </source>
</reference>
<evidence type="ECO:0000256" key="1">
    <source>
        <dbReference type="SAM" id="MobiDB-lite"/>
    </source>
</evidence>
<dbReference type="Proteomes" id="UP000005238">
    <property type="component" value="Unassembled WGS sequence"/>
</dbReference>
<feature type="compositionally biased region" description="Basic residues" evidence="1">
    <location>
        <begin position="19"/>
        <end position="34"/>
    </location>
</feature>
<dbReference type="eggNOG" id="ENOG502R9F8">
    <property type="taxonomic scope" value="Eukaryota"/>
</dbReference>
<keyword evidence="3" id="KW-1185">Reference proteome</keyword>
<evidence type="ECO:0000313" key="3">
    <source>
        <dbReference type="Proteomes" id="UP000005238"/>
    </source>
</evidence>
<dbReference type="OMA" id="FANMQIR"/>
<dbReference type="OrthoDB" id="167435at2759"/>
<accession>H3HDD9</accession>
<dbReference type="HOGENOM" id="CLU_036567_0_3_1"/>
<dbReference type="InParanoid" id="H3HDD9"/>
<dbReference type="EnsemblProtists" id="Phyra96070">
    <property type="protein sequence ID" value="Phyra96070"/>
    <property type="gene ID" value="Phyra96070"/>
</dbReference>
<dbReference type="AlphaFoldDB" id="H3HDD9"/>